<dbReference type="Proteomes" id="UP001295444">
    <property type="component" value="Chromosome 05"/>
</dbReference>
<evidence type="ECO:0000313" key="2">
    <source>
        <dbReference type="EMBL" id="CAH2293744.1"/>
    </source>
</evidence>
<keyword evidence="3" id="KW-1185">Reference proteome</keyword>
<evidence type="ECO:0000256" key="1">
    <source>
        <dbReference type="SAM" id="MobiDB-lite"/>
    </source>
</evidence>
<reference evidence="2" key="1">
    <citation type="submission" date="2022-03" db="EMBL/GenBank/DDBJ databases">
        <authorList>
            <person name="Alioto T."/>
            <person name="Alioto T."/>
            <person name="Gomez Garrido J."/>
        </authorList>
    </citation>
    <scope>NUCLEOTIDE SEQUENCE</scope>
</reference>
<proteinExistence type="predicted"/>
<dbReference type="EMBL" id="OW240916">
    <property type="protein sequence ID" value="CAH2293744.1"/>
    <property type="molecule type" value="Genomic_DNA"/>
</dbReference>
<feature type="compositionally biased region" description="Polar residues" evidence="1">
    <location>
        <begin position="7"/>
        <end position="23"/>
    </location>
</feature>
<name>A0AAD1S6I4_PELCU</name>
<feature type="region of interest" description="Disordered" evidence="1">
    <location>
        <begin position="1"/>
        <end position="23"/>
    </location>
</feature>
<gene>
    <name evidence="2" type="ORF">PECUL_23A011177</name>
</gene>
<accession>A0AAD1S6I4</accession>
<organism evidence="2 3">
    <name type="scientific">Pelobates cultripes</name>
    <name type="common">Western spadefoot toad</name>
    <dbReference type="NCBI Taxonomy" id="61616"/>
    <lineage>
        <taxon>Eukaryota</taxon>
        <taxon>Metazoa</taxon>
        <taxon>Chordata</taxon>
        <taxon>Craniata</taxon>
        <taxon>Vertebrata</taxon>
        <taxon>Euteleostomi</taxon>
        <taxon>Amphibia</taxon>
        <taxon>Batrachia</taxon>
        <taxon>Anura</taxon>
        <taxon>Pelobatoidea</taxon>
        <taxon>Pelobatidae</taxon>
        <taxon>Pelobates</taxon>
    </lineage>
</organism>
<evidence type="ECO:0000313" key="3">
    <source>
        <dbReference type="Proteomes" id="UP001295444"/>
    </source>
</evidence>
<feature type="non-terminal residue" evidence="2">
    <location>
        <position position="135"/>
    </location>
</feature>
<dbReference type="AlphaFoldDB" id="A0AAD1S6I4"/>
<sequence length="135" mass="15041">MGRTKHTQMTPSTLRPQGEVQSSSIRSFLQTPAFLPRSTRHHKRLLPLRAPHFLERNPQQRPTPETLLEEVKLTLQTEMATLRTSLSALKNRGTGLEFAGPEASCSALPITVQHTRLHIDILKTLTTEAADIISG</sequence>
<protein>
    <submittedName>
        <fullName evidence="2">Uncharacterized protein</fullName>
    </submittedName>
</protein>